<evidence type="ECO:0000313" key="2">
    <source>
        <dbReference type="Proteomes" id="UP000192393"/>
    </source>
</evidence>
<dbReference type="InterPro" id="IPR036520">
    <property type="entry name" value="UPF0759_sf"/>
</dbReference>
<dbReference type="PANTHER" id="PTHR30348">
    <property type="entry name" value="UNCHARACTERIZED PROTEIN YECE"/>
    <property type="match status" value="1"/>
</dbReference>
<organism evidence="1 2">
    <name type="scientific">Moheibacter sediminis</name>
    <dbReference type="NCBI Taxonomy" id="1434700"/>
    <lineage>
        <taxon>Bacteria</taxon>
        <taxon>Pseudomonadati</taxon>
        <taxon>Bacteroidota</taxon>
        <taxon>Flavobacteriia</taxon>
        <taxon>Flavobacteriales</taxon>
        <taxon>Weeksellaceae</taxon>
        <taxon>Moheibacter</taxon>
    </lineage>
</organism>
<dbReference type="InterPro" id="IPR002763">
    <property type="entry name" value="DUF72"/>
</dbReference>
<evidence type="ECO:0000313" key="1">
    <source>
        <dbReference type="EMBL" id="SMC74411.1"/>
    </source>
</evidence>
<proteinExistence type="predicted"/>
<dbReference type="AlphaFoldDB" id="A0A1W2BNG8"/>
<sequence length="297" mass="35134">MKFGKVENPELVDFTLPKDHPDTKNILNEFKNQNSFEAYVGCAKWNRADLKGFYPRGTKDELTYYSKQFNSIELNATFYKMPDWQQVQTWKNKTPDDFKFFPKITDLITHYRRLINVEEPIQNYCNAVSNFEEKLGMAFMQLHDNFKPKDFERLKTALEFFPPEIPLAVEVRNEEWFSDEKVSDDFHNLLKELNMANIIVDTAGRRDMLHMRLTSPVVFIRYVGANHASDPKRLDDWVARIKKWKEEGLQKLYFFVHQNLEVESPLLAAHFIENLNKELNLSLKIPNKKDDINPTLF</sequence>
<reference evidence="1 2" key="1">
    <citation type="submission" date="2017-04" db="EMBL/GenBank/DDBJ databases">
        <authorList>
            <person name="Afonso C.L."/>
            <person name="Miller P.J."/>
            <person name="Scott M.A."/>
            <person name="Spackman E."/>
            <person name="Goraichik I."/>
            <person name="Dimitrov K.M."/>
            <person name="Suarez D.L."/>
            <person name="Swayne D.E."/>
        </authorList>
    </citation>
    <scope>NUCLEOTIDE SEQUENCE [LARGE SCALE GENOMIC DNA]</scope>
    <source>
        <strain evidence="1 2">CGMCC 1.12708</strain>
    </source>
</reference>
<accession>A0A1W2BNG8</accession>
<dbReference type="PANTHER" id="PTHR30348:SF9">
    <property type="entry name" value="UPF0759 PROTEIN YECE"/>
    <property type="match status" value="1"/>
</dbReference>
<dbReference type="Pfam" id="PF01904">
    <property type="entry name" value="DUF72"/>
    <property type="match status" value="1"/>
</dbReference>
<dbReference type="Proteomes" id="UP000192393">
    <property type="component" value="Unassembled WGS sequence"/>
</dbReference>
<name>A0A1W2BNG8_9FLAO</name>
<protein>
    <submittedName>
        <fullName evidence="1">Uncharacterized conserved protein YecE, DUF72 family</fullName>
    </submittedName>
</protein>
<dbReference type="STRING" id="1434700.SAMN06296427_1079"/>
<dbReference type="EMBL" id="FWXS01000007">
    <property type="protein sequence ID" value="SMC74411.1"/>
    <property type="molecule type" value="Genomic_DNA"/>
</dbReference>
<dbReference type="Gene3D" id="3.20.20.410">
    <property type="entry name" value="Protein of unknown function UPF0759"/>
    <property type="match status" value="1"/>
</dbReference>
<dbReference type="OrthoDB" id="9780310at2"/>
<dbReference type="SUPFAM" id="SSF117396">
    <property type="entry name" value="TM1631-like"/>
    <property type="match status" value="1"/>
</dbReference>
<gene>
    <name evidence="1" type="ORF">SAMN06296427_1079</name>
</gene>
<dbReference type="RefSeq" id="WP_084017701.1">
    <property type="nucleotide sequence ID" value="NZ_FWXS01000007.1"/>
</dbReference>
<keyword evidence="2" id="KW-1185">Reference proteome</keyword>